<organism evidence="6 7">
    <name type="scientific">Nocardioides abyssi</name>
    <dbReference type="NCBI Taxonomy" id="3058370"/>
    <lineage>
        <taxon>Bacteria</taxon>
        <taxon>Bacillati</taxon>
        <taxon>Actinomycetota</taxon>
        <taxon>Actinomycetes</taxon>
        <taxon>Propionibacteriales</taxon>
        <taxon>Nocardioidaceae</taxon>
        <taxon>Nocardioides</taxon>
    </lineage>
</organism>
<comment type="subcellular location">
    <subcellularLocation>
        <location evidence="1">Endomembrane system</location>
        <topology evidence="1">Multi-pass membrane protein</topology>
    </subcellularLocation>
</comment>
<proteinExistence type="predicted"/>
<dbReference type="GO" id="GO:0032259">
    <property type="term" value="P:methylation"/>
    <property type="evidence" value="ECO:0007669"/>
    <property type="project" value="UniProtKB-KW"/>
</dbReference>
<protein>
    <submittedName>
        <fullName evidence="6">Isoprenylcysteine carboxylmethyltransferase family protein</fullName>
        <ecNumber evidence="6">2.1.1.100</ecNumber>
        <ecNumber evidence="6">2.1.1.334</ecNumber>
    </submittedName>
</protein>
<dbReference type="RefSeq" id="WP_300960854.1">
    <property type="nucleotide sequence ID" value="NZ_JAUHJR010000004.1"/>
</dbReference>
<evidence type="ECO:0000256" key="5">
    <source>
        <dbReference type="SAM" id="Phobius"/>
    </source>
</evidence>
<comment type="caution">
    <text evidence="6">The sequence shown here is derived from an EMBL/GenBank/DDBJ whole genome shotgun (WGS) entry which is preliminary data.</text>
</comment>
<feature type="transmembrane region" description="Helical" evidence="5">
    <location>
        <begin position="6"/>
        <end position="29"/>
    </location>
</feature>
<keyword evidence="3 5" id="KW-1133">Transmembrane helix</keyword>
<evidence type="ECO:0000313" key="7">
    <source>
        <dbReference type="Proteomes" id="UP001168537"/>
    </source>
</evidence>
<evidence type="ECO:0000256" key="4">
    <source>
        <dbReference type="ARBA" id="ARBA00023136"/>
    </source>
</evidence>
<dbReference type="EMBL" id="JAUHJR010000004">
    <property type="protein sequence ID" value="MDN4161904.1"/>
    <property type="molecule type" value="Genomic_DNA"/>
</dbReference>
<dbReference type="Pfam" id="PF04191">
    <property type="entry name" value="PEMT"/>
    <property type="match status" value="1"/>
</dbReference>
<sequence length="242" mass="24539">MSEQSLWPATALVIYGAYLTLAFLARTFLQYRATGDGGFRGISGRPGSVEWFAGVGFVVALVAGVAGPVAALFGLGPVAALEQRWVAVTGTVVAVAGVVATLLVQGQMGASWRIGVDASEQTALVTSGAFAYVRNPIFTAMAATGAGLAAMTPNAVSLTGFVLLLVALELQVRVVEEPYLLATHTTVPAGRTGSATGSPTGSVEEASSSYATYAARVGRFVPGIGRIGRTSDTGAVGPRATA</sequence>
<feature type="transmembrane region" description="Helical" evidence="5">
    <location>
        <begin position="85"/>
        <end position="104"/>
    </location>
</feature>
<evidence type="ECO:0000256" key="1">
    <source>
        <dbReference type="ARBA" id="ARBA00004127"/>
    </source>
</evidence>
<dbReference type="Gene3D" id="1.20.120.1630">
    <property type="match status" value="1"/>
</dbReference>
<evidence type="ECO:0000256" key="3">
    <source>
        <dbReference type="ARBA" id="ARBA00022989"/>
    </source>
</evidence>
<dbReference type="Proteomes" id="UP001168537">
    <property type="component" value="Unassembled WGS sequence"/>
</dbReference>
<dbReference type="EC" id="2.1.1.334" evidence="6"/>
<dbReference type="PANTHER" id="PTHR12714">
    <property type="entry name" value="PROTEIN-S ISOPRENYLCYSTEINE O-METHYLTRANSFERASE"/>
    <property type="match status" value="1"/>
</dbReference>
<reference evidence="6" key="1">
    <citation type="submission" date="2023-06" db="EMBL/GenBank/DDBJ databases">
        <title>Draft genome sequence of Nocardioides sp. SOB72.</title>
        <authorList>
            <person name="Zhang G."/>
        </authorList>
    </citation>
    <scope>NUCLEOTIDE SEQUENCE</scope>
    <source>
        <strain evidence="6">SOB72</strain>
    </source>
</reference>
<keyword evidence="4 5" id="KW-0472">Membrane</keyword>
<dbReference type="InterPro" id="IPR007318">
    <property type="entry name" value="Phopholipid_MeTrfase"/>
</dbReference>
<name>A0ABT8EUZ9_9ACTN</name>
<accession>A0ABT8EUZ9</accession>
<dbReference type="EC" id="2.1.1.100" evidence="6"/>
<evidence type="ECO:0000313" key="6">
    <source>
        <dbReference type="EMBL" id="MDN4161904.1"/>
    </source>
</evidence>
<keyword evidence="6" id="KW-0489">Methyltransferase</keyword>
<evidence type="ECO:0000256" key="2">
    <source>
        <dbReference type="ARBA" id="ARBA00022692"/>
    </source>
</evidence>
<dbReference type="GO" id="GO:0004671">
    <property type="term" value="F:protein C-terminal S-isoprenylcysteine carboxyl O-methyltransferase activity"/>
    <property type="evidence" value="ECO:0007669"/>
    <property type="project" value="UniProtKB-EC"/>
</dbReference>
<keyword evidence="7" id="KW-1185">Reference proteome</keyword>
<keyword evidence="2 5" id="KW-0812">Transmembrane</keyword>
<keyword evidence="6" id="KW-0808">Transferase</keyword>
<dbReference type="PANTHER" id="PTHR12714:SF9">
    <property type="entry name" value="PROTEIN-S-ISOPRENYLCYSTEINE O-METHYLTRANSFERASE"/>
    <property type="match status" value="1"/>
</dbReference>
<feature type="transmembrane region" description="Helical" evidence="5">
    <location>
        <begin position="49"/>
        <end position="73"/>
    </location>
</feature>
<gene>
    <name evidence="6" type="ORF">QWY29_11130</name>
</gene>